<name>A0A7J7BX63_TRIWF</name>
<proteinExistence type="predicted"/>
<gene>
    <name evidence="1" type="ORF">HS088_TW22G00178</name>
</gene>
<sequence>MDSLSMIFSSPPIRKHPKTLKPICYKPPKSNSLLSYSPSVNKFPLLHHFHYSNPLPDISLLLQSSPFLHNLSKACLSLITFKLSKPLFGLASEIVGSSTDQAANKIDLESVLVSVDDFFNRNPFFVAGCTFIWLVAIPLTQQYFSKCKFISAIDAFRKLRDDPTAQLLDIRNGKFEDFE</sequence>
<dbReference type="EMBL" id="JAAARO010000022">
    <property type="protein sequence ID" value="KAF5726500.1"/>
    <property type="molecule type" value="Genomic_DNA"/>
</dbReference>
<dbReference type="Proteomes" id="UP000593562">
    <property type="component" value="Unassembled WGS sequence"/>
</dbReference>
<evidence type="ECO:0000313" key="2">
    <source>
        <dbReference type="Proteomes" id="UP000593562"/>
    </source>
</evidence>
<organism evidence="1 2">
    <name type="scientific">Tripterygium wilfordii</name>
    <name type="common">Thunder God vine</name>
    <dbReference type="NCBI Taxonomy" id="458696"/>
    <lineage>
        <taxon>Eukaryota</taxon>
        <taxon>Viridiplantae</taxon>
        <taxon>Streptophyta</taxon>
        <taxon>Embryophyta</taxon>
        <taxon>Tracheophyta</taxon>
        <taxon>Spermatophyta</taxon>
        <taxon>Magnoliopsida</taxon>
        <taxon>eudicotyledons</taxon>
        <taxon>Gunneridae</taxon>
        <taxon>Pentapetalae</taxon>
        <taxon>rosids</taxon>
        <taxon>fabids</taxon>
        <taxon>Celastrales</taxon>
        <taxon>Celastraceae</taxon>
        <taxon>Tripterygium</taxon>
    </lineage>
</organism>
<dbReference type="PANTHER" id="PTHR47377:SF3">
    <property type="entry name" value="RHODANESE-LIKE DOMAIN-CONTAINING PROTEIN 4A, CHLOROPLASTIC"/>
    <property type="match status" value="1"/>
</dbReference>
<accession>A0A7J7BX63</accession>
<evidence type="ECO:0000313" key="1">
    <source>
        <dbReference type="EMBL" id="KAF5726500.1"/>
    </source>
</evidence>
<protein>
    <submittedName>
        <fullName evidence="1">Rhodanese-like domain-containing protein 4A chloroplastic-like</fullName>
    </submittedName>
</protein>
<comment type="caution">
    <text evidence="1">The sequence shown here is derived from an EMBL/GenBank/DDBJ whole genome shotgun (WGS) entry which is preliminary data.</text>
</comment>
<dbReference type="InParanoid" id="A0A7J7BX63"/>
<dbReference type="PANTHER" id="PTHR47377">
    <property type="entry name" value="RHODANESE-LIKE DOMAIN-CONTAINING PROTEIN 4, CHLOROPLASTIC"/>
    <property type="match status" value="1"/>
</dbReference>
<dbReference type="InterPro" id="IPR044240">
    <property type="entry name" value="STR4-like"/>
</dbReference>
<keyword evidence="2" id="KW-1185">Reference proteome</keyword>
<reference evidence="1 2" key="1">
    <citation type="journal article" date="2020" name="Nat. Commun.">
        <title>Genome of Tripterygium wilfordii and identification of cytochrome P450 involved in triptolide biosynthesis.</title>
        <authorList>
            <person name="Tu L."/>
            <person name="Su P."/>
            <person name="Zhang Z."/>
            <person name="Gao L."/>
            <person name="Wang J."/>
            <person name="Hu T."/>
            <person name="Zhou J."/>
            <person name="Zhang Y."/>
            <person name="Zhao Y."/>
            <person name="Liu Y."/>
            <person name="Song Y."/>
            <person name="Tong Y."/>
            <person name="Lu Y."/>
            <person name="Yang J."/>
            <person name="Xu C."/>
            <person name="Jia M."/>
            <person name="Peters R.J."/>
            <person name="Huang L."/>
            <person name="Gao W."/>
        </authorList>
    </citation>
    <scope>NUCLEOTIDE SEQUENCE [LARGE SCALE GENOMIC DNA]</scope>
    <source>
        <strain evidence="2">cv. XIE 37</strain>
        <tissue evidence="1">Leaf</tissue>
    </source>
</reference>
<dbReference type="AlphaFoldDB" id="A0A7J7BX63"/>